<evidence type="ECO:0000313" key="2">
    <source>
        <dbReference type="EMBL" id="MDR6240473.1"/>
    </source>
</evidence>
<dbReference type="AlphaFoldDB" id="A0AAE3XR16"/>
<comment type="caution">
    <text evidence="2">The sequence shown here is derived from an EMBL/GenBank/DDBJ whole genome shotgun (WGS) entry which is preliminary data.</text>
</comment>
<organism evidence="2 3">
    <name type="scientific">Aureibacter tunicatorum</name>
    <dbReference type="NCBI Taxonomy" id="866807"/>
    <lineage>
        <taxon>Bacteria</taxon>
        <taxon>Pseudomonadati</taxon>
        <taxon>Bacteroidota</taxon>
        <taxon>Cytophagia</taxon>
        <taxon>Cytophagales</taxon>
        <taxon>Persicobacteraceae</taxon>
        <taxon>Aureibacter</taxon>
    </lineage>
</organism>
<dbReference type="GO" id="GO:0051082">
    <property type="term" value="F:unfolded protein binding"/>
    <property type="evidence" value="ECO:0007669"/>
    <property type="project" value="InterPro"/>
</dbReference>
<keyword evidence="3" id="KW-1185">Reference proteome</keyword>
<proteinExistence type="predicted"/>
<dbReference type="InterPro" id="IPR024930">
    <property type="entry name" value="Skp_dom_sf"/>
</dbReference>
<dbReference type="Proteomes" id="UP001185092">
    <property type="component" value="Unassembled WGS sequence"/>
</dbReference>
<dbReference type="EMBL" id="JAVDQD010000004">
    <property type="protein sequence ID" value="MDR6240473.1"/>
    <property type="molecule type" value="Genomic_DNA"/>
</dbReference>
<accession>A0AAE3XR16</accession>
<sequence>MMVKGVMNVVNVLVLIAVLWLAADRYLLNDSKEVYVISGKLYDGYLAKKKLEKKFSALQSANKQTLDSLIVVTQRHEGKAREEALQLYREKLMAVQEEEAMVSQQYDQQIWTQINEYIKAFGKEKGYEYIYGASGNGSIMYADENMDITEEVLNYMNDKYEDR</sequence>
<dbReference type="Pfam" id="PF03938">
    <property type="entry name" value="OmpH"/>
    <property type="match status" value="1"/>
</dbReference>
<keyword evidence="1" id="KW-1133">Transmembrane helix</keyword>
<name>A0AAE3XR16_9BACT</name>
<feature type="transmembrane region" description="Helical" evidence="1">
    <location>
        <begin position="6"/>
        <end position="23"/>
    </location>
</feature>
<protein>
    <submittedName>
        <fullName evidence="2">Outer membrane protein</fullName>
    </submittedName>
</protein>
<dbReference type="Gene3D" id="3.30.910.20">
    <property type="entry name" value="Skp domain"/>
    <property type="match status" value="1"/>
</dbReference>
<keyword evidence="1" id="KW-0812">Transmembrane</keyword>
<gene>
    <name evidence="2" type="ORF">HNQ88_003539</name>
</gene>
<dbReference type="RefSeq" id="WP_309940427.1">
    <property type="nucleotide sequence ID" value="NZ_AP025305.1"/>
</dbReference>
<dbReference type="InterPro" id="IPR005632">
    <property type="entry name" value="Chaperone_Skp"/>
</dbReference>
<evidence type="ECO:0000313" key="3">
    <source>
        <dbReference type="Proteomes" id="UP001185092"/>
    </source>
</evidence>
<evidence type="ECO:0000256" key="1">
    <source>
        <dbReference type="SAM" id="Phobius"/>
    </source>
</evidence>
<dbReference type="SMART" id="SM00935">
    <property type="entry name" value="OmpH"/>
    <property type="match status" value="1"/>
</dbReference>
<reference evidence="2" key="1">
    <citation type="submission" date="2023-07" db="EMBL/GenBank/DDBJ databases">
        <title>Genomic Encyclopedia of Type Strains, Phase IV (KMG-IV): sequencing the most valuable type-strain genomes for metagenomic binning, comparative biology and taxonomic classification.</title>
        <authorList>
            <person name="Goeker M."/>
        </authorList>
    </citation>
    <scope>NUCLEOTIDE SEQUENCE</scope>
    <source>
        <strain evidence="2">DSM 26174</strain>
    </source>
</reference>
<keyword evidence="1" id="KW-0472">Membrane</keyword>
<dbReference type="SUPFAM" id="SSF111384">
    <property type="entry name" value="OmpH-like"/>
    <property type="match status" value="1"/>
</dbReference>